<reference evidence="11" key="1">
    <citation type="submission" date="2016-10" db="EMBL/GenBank/DDBJ databases">
        <authorList>
            <person name="Varghese N."/>
            <person name="Submissions S."/>
        </authorList>
    </citation>
    <scope>NUCLEOTIDE SEQUENCE [LARGE SCALE GENOMIC DNA]</scope>
    <source>
        <strain evidence="11">BL47</strain>
    </source>
</reference>
<dbReference type="RefSeq" id="WP_091712402.1">
    <property type="nucleotide sequence ID" value="NZ_FNHS01000001.1"/>
</dbReference>
<evidence type="ECO:0000313" key="10">
    <source>
        <dbReference type="EMBL" id="SDM18022.1"/>
    </source>
</evidence>
<keyword evidence="3" id="KW-1003">Cell membrane</keyword>
<keyword evidence="5" id="KW-0029">Amino-acid transport</keyword>
<keyword evidence="11" id="KW-1185">Reference proteome</keyword>
<accession>A0A1G9R3Y6</accession>
<dbReference type="InterPro" id="IPR001851">
    <property type="entry name" value="ABC_transp_permease"/>
</dbReference>
<feature type="transmembrane region" description="Helical" evidence="9">
    <location>
        <begin position="52"/>
        <end position="71"/>
    </location>
</feature>
<keyword evidence="4 9" id="KW-0812">Transmembrane</keyword>
<dbReference type="OrthoDB" id="9807115at2"/>
<evidence type="ECO:0000313" key="11">
    <source>
        <dbReference type="Proteomes" id="UP000198704"/>
    </source>
</evidence>
<dbReference type="Proteomes" id="UP000198704">
    <property type="component" value="Unassembled WGS sequence"/>
</dbReference>
<comment type="similarity">
    <text evidence="8">Belongs to the binding-protein-dependent transport system permease family. LivHM subfamily.</text>
</comment>
<dbReference type="CDD" id="cd06582">
    <property type="entry name" value="TM_PBP1_LivH_like"/>
    <property type="match status" value="1"/>
</dbReference>
<protein>
    <submittedName>
        <fullName evidence="10">Amino acid/amide ABC transporter membrane protein 1, HAAT family</fullName>
    </submittedName>
</protein>
<feature type="transmembrane region" description="Helical" evidence="9">
    <location>
        <begin position="239"/>
        <end position="263"/>
    </location>
</feature>
<feature type="transmembrane region" description="Helical" evidence="9">
    <location>
        <begin position="212"/>
        <end position="233"/>
    </location>
</feature>
<comment type="subcellular location">
    <subcellularLocation>
        <location evidence="1">Cell membrane</location>
        <topology evidence="1">Multi-pass membrane protein</topology>
    </subcellularLocation>
</comment>
<dbReference type="AlphaFoldDB" id="A0A1G9R3Y6"/>
<dbReference type="EMBL" id="FNHS01000001">
    <property type="protein sequence ID" value="SDM18022.1"/>
    <property type="molecule type" value="Genomic_DNA"/>
</dbReference>
<evidence type="ECO:0000256" key="3">
    <source>
        <dbReference type="ARBA" id="ARBA00022475"/>
    </source>
</evidence>
<gene>
    <name evidence="10" type="ORF">SAMN05216360_10188</name>
</gene>
<dbReference type="GO" id="GO:0005886">
    <property type="term" value="C:plasma membrane"/>
    <property type="evidence" value="ECO:0007669"/>
    <property type="project" value="UniProtKB-SubCell"/>
</dbReference>
<keyword evidence="6 9" id="KW-1133">Transmembrane helix</keyword>
<feature type="transmembrane region" description="Helical" evidence="9">
    <location>
        <begin position="109"/>
        <end position="127"/>
    </location>
</feature>
<dbReference type="InterPro" id="IPR052157">
    <property type="entry name" value="BCAA_transport_permease"/>
</dbReference>
<evidence type="ECO:0000256" key="5">
    <source>
        <dbReference type="ARBA" id="ARBA00022970"/>
    </source>
</evidence>
<keyword evidence="2" id="KW-0813">Transport</keyword>
<organism evidence="10 11">
    <name type="scientific">Methylobacterium phyllostachyos</name>
    <dbReference type="NCBI Taxonomy" id="582672"/>
    <lineage>
        <taxon>Bacteria</taxon>
        <taxon>Pseudomonadati</taxon>
        <taxon>Pseudomonadota</taxon>
        <taxon>Alphaproteobacteria</taxon>
        <taxon>Hyphomicrobiales</taxon>
        <taxon>Methylobacteriaceae</taxon>
        <taxon>Methylobacterium</taxon>
    </lineage>
</organism>
<evidence type="ECO:0000256" key="9">
    <source>
        <dbReference type="SAM" id="Phobius"/>
    </source>
</evidence>
<sequence>MLGDYSLGDLGAIFAMQGFAGLILFSVYLLMALGLAIIFGQMGVINMAHGEFMILGAYVTYLCSTFFQTYLPALFPIYFFIAMGLAFLASGALGMLVEWGLIRFLYKRPLDTLLATWGLSLILQQAYRSIFGAREVGVELPSWLIGSVQVTDTIEIPINGLFVMAVTILITVSVALLIYRSRFGQQVRAVMSNRAMAGAVGIDTEKVDRYTFGLGCGIAGVAGAAFTMIGSTGPTSGQLYIVDTFLIVVFGGAASLLGTIASAFSISQTQSTLEFFLSGSMAKVITLLAVVGILMLRPQGLFTLKVRR</sequence>
<dbReference type="Pfam" id="PF02653">
    <property type="entry name" value="BPD_transp_2"/>
    <property type="match status" value="1"/>
</dbReference>
<feature type="transmembrane region" description="Helical" evidence="9">
    <location>
        <begin position="77"/>
        <end position="97"/>
    </location>
</feature>
<name>A0A1G9R3Y6_9HYPH</name>
<proteinExistence type="inferred from homology"/>
<evidence type="ECO:0000256" key="7">
    <source>
        <dbReference type="ARBA" id="ARBA00023136"/>
    </source>
</evidence>
<feature type="transmembrane region" description="Helical" evidence="9">
    <location>
        <begin position="156"/>
        <end position="179"/>
    </location>
</feature>
<dbReference type="InterPro" id="IPR017779">
    <property type="entry name" value="ABC_UrtB_bac"/>
</dbReference>
<evidence type="ECO:0000256" key="8">
    <source>
        <dbReference type="ARBA" id="ARBA00037998"/>
    </source>
</evidence>
<dbReference type="GO" id="GO:0022857">
    <property type="term" value="F:transmembrane transporter activity"/>
    <property type="evidence" value="ECO:0007669"/>
    <property type="project" value="InterPro"/>
</dbReference>
<feature type="transmembrane region" description="Helical" evidence="9">
    <location>
        <begin position="12"/>
        <end position="40"/>
    </location>
</feature>
<dbReference type="STRING" id="582672.SAMN05216360_10188"/>
<evidence type="ECO:0000256" key="6">
    <source>
        <dbReference type="ARBA" id="ARBA00022989"/>
    </source>
</evidence>
<evidence type="ECO:0000256" key="1">
    <source>
        <dbReference type="ARBA" id="ARBA00004651"/>
    </source>
</evidence>
<dbReference type="PANTHER" id="PTHR11795">
    <property type="entry name" value="BRANCHED-CHAIN AMINO ACID TRANSPORT SYSTEM PERMEASE PROTEIN LIVH"/>
    <property type="match status" value="1"/>
</dbReference>
<feature type="transmembrane region" description="Helical" evidence="9">
    <location>
        <begin position="275"/>
        <end position="296"/>
    </location>
</feature>
<dbReference type="PANTHER" id="PTHR11795:SF447">
    <property type="entry name" value="ABC TRANSPORTER PERMEASE PROTEIN"/>
    <property type="match status" value="1"/>
</dbReference>
<evidence type="ECO:0000256" key="4">
    <source>
        <dbReference type="ARBA" id="ARBA00022692"/>
    </source>
</evidence>
<keyword evidence="7 9" id="KW-0472">Membrane</keyword>
<dbReference type="GO" id="GO:0006865">
    <property type="term" value="P:amino acid transport"/>
    <property type="evidence" value="ECO:0007669"/>
    <property type="project" value="UniProtKB-KW"/>
</dbReference>
<dbReference type="NCBIfam" id="TIGR03409">
    <property type="entry name" value="urea_trans_UrtB"/>
    <property type="match status" value="1"/>
</dbReference>
<evidence type="ECO:0000256" key="2">
    <source>
        <dbReference type="ARBA" id="ARBA00022448"/>
    </source>
</evidence>